<organism evidence="4 5">
    <name type="scientific">Coprinopsis marcescibilis</name>
    <name type="common">Agaric fungus</name>
    <name type="synonym">Psathyrella marcescibilis</name>
    <dbReference type="NCBI Taxonomy" id="230819"/>
    <lineage>
        <taxon>Eukaryota</taxon>
        <taxon>Fungi</taxon>
        <taxon>Dikarya</taxon>
        <taxon>Basidiomycota</taxon>
        <taxon>Agaricomycotina</taxon>
        <taxon>Agaricomycetes</taxon>
        <taxon>Agaricomycetidae</taxon>
        <taxon>Agaricales</taxon>
        <taxon>Agaricineae</taxon>
        <taxon>Psathyrellaceae</taxon>
        <taxon>Coprinopsis</taxon>
    </lineage>
</organism>
<keyword evidence="5" id="KW-1185">Reference proteome</keyword>
<feature type="compositionally biased region" description="Polar residues" evidence="1">
    <location>
        <begin position="338"/>
        <end position="353"/>
    </location>
</feature>
<dbReference type="STRING" id="230819.A0A5C3L620"/>
<proteinExistence type="predicted"/>
<evidence type="ECO:0000256" key="2">
    <source>
        <dbReference type="SAM" id="Phobius"/>
    </source>
</evidence>
<feature type="compositionally biased region" description="Pro residues" evidence="1">
    <location>
        <begin position="188"/>
        <end position="199"/>
    </location>
</feature>
<dbReference type="Proteomes" id="UP000307440">
    <property type="component" value="Unassembled WGS sequence"/>
</dbReference>
<evidence type="ECO:0008006" key="6">
    <source>
        <dbReference type="Google" id="ProtNLM"/>
    </source>
</evidence>
<keyword evidence="3" id="KW-0732">Signal</keyword>
<protein>
    <recommendedName>
        <fullName evidence="6">Dystroglycan-type cadherin-like domain-containing protein</fullName>
    </recommendedName>
</protein>
<feature type="transmembrane region" description="Helical" evidence="2">
    <location>
        <begin position="153"/>
        <end position="175"/>
    </location>
</feature>
<keyword evidence="2" id="KW-0812">Transmembrane</keyword>
<feature type="compositionally biased region" description="Polar residues" evidence="1">
    <location>
        <begin position="240"/>
        <end position="249"/>
    </location>
</feature>
<keyword evidence="2" id="KW-0472">Membrane</keyword>
<evidence type="ECO:0000256" key="3">
    <source>
        <dbReference type="SAM" id="SignalP"/>
    </source>
</evidence>
<feature type="region of interest" description="Disordered" evidence="1">
    <location>
        <begin position="181"/>
        <end position="357"/>
    </location>
</feature>
<evidence type="ECO:0000313" key="4">
    <source>
        <dbReference type="EMBL" id="TFK28115.1"/>
    </source>
</evidence>
<accession>A0A5C3L620</accession>
<feature type="compositionally biased region" description="Polar residues" evidence="1">
    <location>
        <begin position="271"/>
        <end position="282"/>
    </location>
</feature>
<feature type="signal peptide" evidence="3">
    <location>
        <begin position="1"/>
        <end position="22"/>
    </location>
</feature>
<reference evidence="4 5" key="1">
    <citation type="journal article" date="2019" name="Nat. Ecol. Evol.">
        <title>Megaphylogeny resolves global patterns of mushroom evolution.</title>
        <authorList>
            <person name="Varga T."/>
            <person name="Krizsan K."/>
            <person name="Foldi C."/>
            <person name="Dima B."/>
            <person name="Sanchez-Garcia M."/>
            <person name="Sanchez-Ramirez S."/>
            <person name="Szollosi G.J."/>
            <person name="Szarkandi J.G."/>
            <person name="Papp V."/>
            <person name="Albert L."/>
            <person name="Andreopoulos W."/>
            <person name="Angelini C."/>
            <person name="Antonin V."/>
            <person name="Barry K.W."/>
            <person name="Bougher N.L."/>
            <person name="Buchanan P."/>
            <person name="Buyck B."/>
            <person name="Bense V."/>
            <person name="Catcheside P."/>
            <person name="Chovatia M."/>
            <person name="Cooper J."/>
            <person name="Damon W."/>
            <person name="Desjardin D."/>
            <person name="Finy P."/>
            <person name="Geml J."/>
            <person name="Haridas S."/>
            <person name="Hughes K."/>
            <person name="Justo A."/>
            <person name="Karasinski D."/>
            <person name="Kautmanova I."/>
            <person name="Kiss B."/>
            <person name="Kocsube S."/>
            <person name="Kotiranta H."/>
            <person name="LaButti K.M."/>
            <person name="Lechner B.E."/>
            <person name="Liimatainen K."/>
            <person name="Lipzen A."/>
            <person name="Lukacs Z."/>
            <person name="Mihaltcheva S."/>
            <person name="Morgado L.N."/>
            <person name="Niskanen T."/>
            <person name="Noordeloos M.E."/>
            <person name="Ohm R.A."/>
            <person name="Ortiz-Santana B."/>
            <person name="Ovrebo C."/>
            <person name="Racz N."/>
            <person name="Riley R."/>
            <person name="Savchenko A."/>
            <person name="Shiryaev A."/>
            <person name="Soop K."/>
            <person name="Spirin V."/>
            <person name="Szebenyi C."/>
            <person name="Tomsovsky M."/>
            <person name="Tulloss R.E."/>
            <person name="Uehling J."/>
            <person name="Grigoriev I.V."/>
            <person name="Vagvolgyi C."/>
            <person name="Papp T."/>
            <person name="Martin F.M."/>
            <person name="Miettinen O."/>
            <person name="Hibbett D.S."/>
            <person name="Nagy L.G."/>
        </authorList>
    </citation>
    <scope>NUCLEOTIDE SEQUENCE [LARGE SCALE GENOMIC DNA]</scope>
    <source>
        <strain evidence="4 5">CBS 121175</strain>
    </source>
</reference>
<sequence>MNGLGYLLAWHLLACIAPLVNALRITAVKFNGTDRPTPRTIIHFETQGTATASDPIHVDIFLRNTGTQRQDLAVPQWTIKGTPNAGFPIPDQIEPGASYVLRMTDSNTQVVVADSVVFEIFPIGTPPSPEYEQQQNTPAPEAPTEPSVPLGPIIGGVVGGVAIIVIFFVLLWFLLRKPKKRQQNSRSPPNPDPQAPHPNPASAVGPDGKPLISPFIIPSSTGGNTKDSHYGSHIEAYPLTSPTSQSSGFSAREEKARLAAQSARESRHRTTTSGHSAQNSLAHASHDGSGASDPLLSRPQYPPSVGGDSKRSLHSAQRADQLRRERERIDREIADLESQSVFSGTGSSNSRNRPVSEDVMGQIAALREQVARMENRGYTQMDEPPPEYVPSSSPLPKPGKS</sequence>
<evidence type="ECO:0000313" key="5">
    <source>
        <dbReference type="Proteomes" id="UP000307440"/>
    </source>
</evidence>
<keyword evidence="2" id="KW-1133">Transmembrane helix</keyword>
<feature type="compositionally biased region" description="Basic and acidic residues" evidence="1">
    <location>
        <begin position="320"/>
        <end position="334"/>
    </location>
</feature>
<feature type="region of interest" description="Disordered" evidence="1">
    <location>
        <begin position="124"/>
        <end position="145"/>
    </location>
</feature>
<evidence type="ECO:0000256" key="1">
    <source>
        <dbReference type="SAM" id="MobiDB-lite"/>
    </source>
</evidence>
<feature type="chain" id="PRO_5022685080" description="Dystroglycan-type cadherin-like domain-containing protein" evidence="3">
    <location>
        <begin position="23"/>
        <end position="401"/>
    </location>
</feature>
<name>A0A5C3L620_COPMA</name>
<dbReference type="EMBL" id="ML210158">
    <property type="protein sequence ID" value="TFK28115.1"/>
    <property type="molecule type" value="Genomic_DNA"/>
</dbReference>
<dbReference type="OrthoDB" id="3068188at2759"/>
<dbReference type="AlphaFoldDB" id="A0A5C3L620"/>
<gene>
    <name evidence="4" type="ORF">FA15DRAFT_665593</name>
</gene>
<feature type="region of interest" description="Disordered" evidence="1">
    <location>
        <begin position="372"/>
        <end position="401"/>
    </location>
</feature>